<reference evidence="1 2" key="1">
    <citation type="submission" date="2016-06" db="EMBL/GenBank/DDBJ databases">
        <title>Comparative genomics of the ectomycorrhizal sister species Rhizopogon vinicolor and Rhizopogon vesiculosus (Basidiomycota: Boletales) reveals a divergence of the mating type B locus.</title>
        <authorList>
            <consortium name="DOE Joint Genome Institute"/>
            <person name="Mujic A.B."/>
            <person name="Kuo A."/>
            <person name="Tritt A."/>
            <person name="Lipzen A."/>
            <person name="Chen C."/>
            <person name="Johnson J."/>
            <person name="Sharma A."/>
            <person name="Barry K."/>
            <person name="Grigoriev I.V."/>
            <person name="Spatafora J.W."/>
        </authorList>
    </citation>
    <scope>NUCLEOTIDE SEQUENCE [LARGE SCALE GENOMIC DNA]</scope>
    <source>
        <strain evidence="1 2">AM-OR11-026</strain>
    </source>
</reference>
<dbReference type="EMBL" id="KV448386">
    <property type="protein sequence ID" value="OAX36887.1"/>
    <property type="molecule type" value="Genomic_DNA"/>
</dbReference>
<dbReference type="InterPro" id="IPR009057">
    <property type="entry name" value="Homeodomain-like_sf"/>
</dbReference>
<dbReference type="STRING" id="1314800.A0A1B7MWE0"/>
<organism evidence="1 2">
    <name type="scientific">Rhizopogon vinicolor AM-OR11-026</name>
    <dbReference type="NCBI Taxonomy" id="1314800"/>
    <lineage>
        <taxon>Eukaryota</taxon>
        <taxon>Fungi</taxon>
        <taxon>Dikarya</taxon>
        <taxon>Basidiomycota</taxon>
        <taxon>Agaricomycotina</taxon>
        <taxon>Agaricomycetes</taxon>
        <taxon>Agaricomycetidae</taxon>
        <taxon>Boletales</taxon>
        <taxon>Suillineae</taxon>
        <taxon>Rhizopogonaceae</taxon>
        <taxon>Rhizopogon</taxon>
    </lineage>
</organism>
<name>A0A1B7MWE0_9AGAM</name>
<gene>
    <name evidence="1" type="ORF">K503DRAFT_269667</name>
</gene>
<dbReference type="InParanoid" id="A0A1B7MWE0"/>
<sequence length="135" mass="15511">MVGNRRHIPEAAKQQWVTMSAHMKSSDIARVTHSNHRTINRALRLSRLTGSVVQKPLQAGCPRQLTPHDVKVSLMCHWKSTILLSQYLEACVERTPDIYVHELQHALREVRNVDVSVSTIHRTLCRHGYSRKMVN</sequence>
<accession>A0A1B7MWE0</accession>
<dbReference type="OrthoDB" id="2641874at2759"/>
<proteinExistence type="predicted"/>
<protein>
    <recommendedName>
        <fullName evidence="3">Transposase Tc1-like domain-containing protein</fullName>
    </recommendedName>
</protein>
<evidence type="ECO:0000313" key="2">
    <source>
        <dbReference type="Proteomes" id="UP000092154"/>
    </source>
</evidence>
<dbReference type="SUPFAM" id="SSF46689">
    <property type="entry name" value="Homeodomain-like"/>
    <property type="match status" value="1"/>
</dbReference>
<evidence type="ECO:0000313" key="1">
    <source>
        <dbReference type="EMBL" id="OAX36887.1"/>
    </source>
</evidence>
<evidence type="ECO:0008006" key="3">
    <source>
        <dbReference type="Google" id="ProtNLM"/>
    </source>
</evidence>
<keyword evidence="2" id="KW-1185">Reference proteome</keyword>
<dbReference type="AlphaFoldDB" id="A0A1B7MWE0"/>
<dbReference type="Proteomes" id="UP000092154">
    <property type="component" value="Unassembled WGS sequence"/>
</dbReference>